<reference evidence="8 9" key="1">
    <citation type="submission" date="2009-06" db="EMBL/GenBank/DDBJ databases">
        <title>The Genome Sequence of Loxodonta africana (African elephant).</title>
        <authorList>
            <person name="Di Palma F."/>
            <person name="Heiman D."/>
            <person name="Young S."/>
            <person name="Johnson J."/>
            <person name="Lander E.S."/>
            <person name="Lindblad-Toh K."/>
        </authorList>
    </citation>
    <scope>NUCLEOTIDE SEQUENCE [LARGE SCALE GENOMIC DNA]</scope>
    <source>
        <strain evidence="8 9">Isolate ISIS603380</strain>
    </source>
</reference>
<dbReference type="AlphaFoldDB" id="G3UDK1"/>
<dbReference type="STRING" id="9785.ENSLAFP00000025909"/>
<evidence type="ECO:0000256" key="1">
    <source>
        <dbReference type="ARBA" id="ARBA00004370"/>
    </source>
</evidence>
<dbReference type="GO" id="GO:0050852">
    <property type="term" value="P:T cell receptor signaling pathway"/>
    <property type="evidence" value="ECO:0007669"/>
    <property type="project" value="TreeGrafter"/>
</dbReference>
<reference evidence="8" key="2">
    <citation type="submission" date="2025-08" db="UniProtKB">
        <authorList>
            <consortium name="Ensembl"/>
        </authorList>
    </citation>
    <scope>IDENTIFICATION</scope>
    <source>
        <strain evidence="8">Isolate ISIS603380</strain>
    </source>
</reference>
<evidence type="ECO:0000256" key="2">
    <source>
        <dbReference type="ARBA" id="ARBA00022729"/>
    </source>
</evidence>
<dbReference type="InterPro" id="IPR013106">
    <property type="entry name" value="Ig_V-set"/>
</dbReference>
<evidence type="ECO:0000313" key="8">
    <source>
        <dbReference type="Ensembl" id="ENSLAFP00000025909.1"/>
    </source>
</evidence>
<evidence type="ECO:0000259" key="7">
    <source>
        <dbReference type="PROSITE" id="PS50835"/>
    </source>
</evidence>
<keyword evidence="2" id="KW-0732">Signal</keyword>
<dbReference type="Ensembl" id="ENSLAFT00000028473.1">
    <property type="protein sequence ID" value="ENSLAFP00000025909.1"/>
    <property type="gene ID" value="ENSLAFG00000031210.1"/>
</dbReference>
<keyword evidence="6" id="KW-0393">Immunoglobulin domain</keyword>
<dbReference type="Gene3D" id="2.60.40.10">
    <property type="entry name" value="Immunoglobulins"/>
    <property type="match status" value="2"/>
</dbReference>
<keyword evidence="5" id="KW-0325">Glycoprotein</keyword>
<dbReference type="eggNOG" id="ENOG502SP2P">
    <property type="taxonomic scope" value="Eukaryota"/>
</dbReference>
<dbReference type="InterPro" id="IPR053896">
    <property type="entry name" value="BTN3A2-like_Ig-C"/>
</dbReference>
<comment type="subcellular location">
    <subcellularLocation>
        <location evidence="1">Membrane</location>
    </subcellularLocation>
</comment>
<dbReference type="SUPFAM" id="SSF48726">
    <property type="entry name" value="Immunoglobulin"/>
    <property type="match status" value="2"/>
</dbReference>
<dbReference type="HOGENOM" id="CLU_013137_8_6_1"/>
<dbReference type="PANTHER" id="PTHR24100">
    <property type="entry name" value="BUTYROPHILIN"/>
    <property type="match status" value="1"/>
</dbReference>
<accession>G3UDK1</accession>
<proteinExistence type="predicted"/>
<dbReference type="GeneTree" id="ENSGT00940000163036"/>
<organism evidence="8 9">
    <name type="scientific">Loxodonta africana</name>
    <name type="common">African elephant</name>
    <dbReference type="NCBI Taxonomy" id="9785"/>
    <lineage>
        <taxon>Eukaryota</taxon>
        <taxon>Metazoa</taxon>
        <taxon>Chordata</taxon>
        <taxon>Craniata</taxon>
        <taxon>Vertebrata</taxon>
        <taxon>Euteleostomi</taxon>
        <taxon>Mammalia</taxon>
        <taxon>Eutheria</taxon>
        <taxon>Afrotheria</taxon>
        <taxon>Proboscidea</taxon>
        <taxon>Elephantidae</taxon>
        <taxon>Loxodonta</taxon>
    </lineage>
</organism>
<evidence type="ECO:0000256" key="4">
    <source>
        <dbReference type="ARBA" id="ARBA00023157"/>
    </source>
</evidence>
<dbReference type="OMA" id="FRYYDFF"/>
<dbReference type="PROSITE" id="PS50835">
    <property type="entry name" value="IG_LIKE"/>
    <property type="match status" value="1"/>
</dbReference>
<dbReference type="GO" id="GO:0009897">
    <property type="term" value="C:external side of plasma membrane"/>
    <property type="evidence" value="ECO:0007669"/>
    <property type="project" value="TreeGrafter"/>
</dbReference>
<evidence type="ECO:0000256" key="3">
    <source>
        <dbReference type="ARBA" id="ARBA00023136"/>
    </source>
</evidence>
<evidence type="ECO:0000313" key="9">
    <source>
        <dbReference type="Proteomes" id="UP000007646"/>
    </source>
</evidence>
<sequence length="228" mass="26267">ITERMLRLKAIVLGVHLVSTGPVSLTLFFGRNTFSVSTEELLAYPFTDVTLSCHFSFVKDTENLEFSWIREDIKELVYQFRNNTEQLEGQNSLYEGRVSVDRAEISEGSLSLLLRNVCFMDEAIYTCSAVTPNGRGESKIKLIVEDSEMPQVHFDRLDDEDVAMCISKGWYFTPNVTWLDRAERDLSNHSTVEVLEEQMNGSYRVFSVLKYRVKLNEKYVCRITETDV</sequence>
<dbReference type="Pfam" id="PF07686">
    <property type="entry name" value="V-set"/>
    <property type="match status" value="1"/>
</dbReference>
<dbReference type="GO" id="GO:1903037">
    <property type="term" value="P:regulation of leukocyte cell-cell adhesion"/>
    <property type="evidence" value="ECO:0007669"/>
    <property type="project" value="UniProtKB-ARBA"/>
</dbReference>
<name>G3UDK1_LOXAF</name>
<dbReference type="GO" id="GO:0050863">
    <property type="term" value="P:regulation of T cell activation"/>
    <property type="evidence" value="ECO:0007669"/>
    <property type="project" value="UniProtKB-ARBA"/>
</dbReference>
<evidence type="ECO:0000256" key="5">
    <source>
        <dbReference type="ARBA" id="ARBA00023180"/>
    </source>
</evidence>
<dbReference type="GO" id="GO:0001817">
    <property type="term" value="P:regulation of cytokine production"/>
    <property type="evidence" value="ECO:0007669"/>
    <property type="project" value="TreeGrafter"/>
</dbReference>
<dbReference type="GO" id="GO:0005102">
    <property type="term" value="F:signaling receptor binding"/>
    <property type="evidence" value="ECO:0007669"/>
    <property type="project" value="TreeGrafter"/>
</dbReference>
<keyword evidence="9" id="KW-1185">Reference proteome</keyword>
<feature type="domain" description="Ig-like" evidence="7">
    <location>
        <begin position="22"/>
        <end position="144"/>
    </location>
</feature>
<dbReference type="InterPro" id="IPR050504">
    <property type="entry name" value="IgSF_BTN/MOG"/>
</dbReference>
<keyword evidence="3" id="KW-0472">Membrane</keyword>
<dbReference type="FunFam" id="2.60.40.10:FF:000142">
    <property type="entry name" value="V-set domain-containing T-cell activation inhibitor 1"/>
    <property type="match status" value="1"/>
</dbReference>
<dbReference type="SMART" id="SM00406">
    <property type="entry name" value="IGv"/>
    <property type="match status" value="1"/>
</dbReference>
<protein>
    <recommendedName>
        <fullName evidence="7">Ig-like domain-containing protein</fullName>
    </recommendedName>
</protein>
<dbReference type="InterPro" id="IPR036179">
    <property type="entry name" value="Ig-like_dom_sf"/>
</dbReference>
<dbReference type="InParanoid" id="G3UDK1"/>
<dbReference type="InterPro" id="IPR013783">
    <property type="entry name" value="Ig-like_fold"/>
</dbReference>
<dbReference type="Proteomes" id="UP000007646">
    <property type="component" value="Unassembled WGS sequence"/>
</dbReference>
<keyword evidence="4" id="KW-1015">Disulfide bond</keyword>
<reference evidence="8" key="3">
    <citation type="submission" date="2025-09" db="UniProtKB">
        <authorList>
            <consortium name="Ensembl"/>
        </authorList>
    </citation>
    <scope>IDENTIFICATION</scope>
    <source>
        <strain evidence="8">Isolate ISIS603380</strain>
    </source>
</reference>
<dbReference type="InterPro" id="IPR003599">
    <property type="entry name" value="Ig_sub"/>
</dbReference>
<evidence type="ECO:0000256" key="6">
    <source>
        <dbReference type="ARBA" id="ARBA00023319"/>
    </source>
</evidence>
<dbReference type="Pfam" id="PF22705">
    <property type="entry name" value="C2-set_3"/>
    <property type="match status" value="1"/>
</dbReference>
<dbReference type="InterPro" id="IPR007110">
    <property type="entry name" value="Ig-like_dom"/>
</dbReference>
<dbReference type="PANTHER" id="PTHR24100:SF147">
    <property type="entry name" value="BUTYROPHILIN-LIKE 12"/>
    <property type="match status" value="1"/>
</dbReference>
<dbReference type="SMART" id="SM00409">
    <property type="entry name" value="IG"/>
    <property type="match status" value="1"/>
</dbReference>